<comment type="caution">
    <text evidence="7">The sequence shown here is derived from an EMBL/GenBank/DDBJ whole genome shotgun (WGS) entry which is preliminary data.</text>
</comment>
<dbReference type="EMBL" id="CAJOBE010000149">
    <property type="protein sequence ID" value="CAF3581338.1"/>
    <property type="molecule type" value="Genomic_DNA"/>
</dbReference>
<dbReference type="AlphaFoldDB" id="A0A813YHS3"/>
<dbReference type="Proteomes" id="UP000663889">
    <property type="component" value="Unassembled WGS sequence"/>
</dbReference>
<evidence type="ECO:0000259" key="5">
    <source>
        <dbReference type="PROSITE" id="PS50127"/>
    </source>
</evidence>
<dbReference type="InterPro" id="IPR016135">
    <property type="entry name" value="UBQ-conjugating_enzyme/RWD"/>
</dbReference>
<dbReference type="Proteomes" id="UP000663874">
    <property type="component" value="Unassembled WGS sequence"/>
</dbReference>
<dbReference type="OrthoDB" id="9973183at2759"/>
<keyword evidence="4" id="KW-0547">Nucleotide-binding</keyword>
<comment type="similarity">
    <text evidence="4">Belongs to the ubiquitin-conjugating enzyme family.</text>
</comment>
<evidence type="ECO:0000313" key="8">
    <source>
        <dbReference type="EMBL" id="CAF3550808.1"/>
    </source>
</evidence>
<feature type="domain" description="UBC core" evidence="5">
    <location>
        <begin position="2"/>
        <end position="95"/>
    </location>
</feature>
<dbReference type="Proteomes" id="UP000663882">
    <property type="component" value="Unassembled WGS sequence"/>
</dbReference>
<dbReference type="Pfam" id="PF00179">
    <property type="entry name" value="UQ_con"/>
    <property type="match status" value="1"/>
</dbReference>
<dbReference type="PROSITE" id="PS00183">
    <property type="entry name" value="UBC_1"/>
    <property type="match status" value="1"/>
</dbReference>
<dbReference type="SUPFAM" id="SSF54495">
    <property type="entry name" value="UBC-like"/>
    <property type="match status" value="1"/>
</dbReference>
<accession>A0A813YHS3</accession>
<keyword evidence="2 4" id="KW-0833">Ubl conjugation pathway</keyword>
<dbReference type="Gene3D" id="3.10.110.10">
    <property type="entry name" value="Ubiquitin Conjugating Enzyme"/>
    <property type="match status" value="1"/>
</dbReference>
<evidence type="ECO:0000256" key="4">
    <source>
        <dbReference type="RuleBase" id="RU362109"/>
    </source>
</evidence>
<dbReference type="GO" id="GO:0005524">
    <property type="term" value="F:ATP binding"/>
    <property type="evidence" value="ECO:0007669"/>
    <property type="project" value="UniProtKB-UniRule"/>
</dbReference>
<dbReference type="SMART" id="SM00212">
    <property type="entry name" value="UBCc"/>
    <property type="match status" value="1"/>
</dbReference>
<dbReference type="EMBL" id="CAJNOU010000141">
    <property type="protein sequence ID" value="CAF0884546.1"/>
    <property type="molecule type" value="Genomic_DNA"/>
</dbReference>
<dbReference type="InterPro" id="IPR000608">
    <property type="entry name" value="UBC"/>
</dbReference>
<name>A0A813YHS3_9BILA</name>
<feature type="active site" description="Glycyl thioester intermediate" evidence="3">
    <location>
        <position position="88"/>
    </location>
</feature>
<evidence type="ECO:0000313" key="10">
    <source>
        <dbReference type="Proteomes" id="UP000663889"/>
    </source>
</evidence>
<dbReference type="GO" id="GO:0016740">
    <property type="term" value="F:transferase activity"/>
    <property type="evidence" value="ECO:0007669"/>
    <property type="project" value="UniProtKB-KW"/>
</dbReference>
<dbReference type="InterPro" id="IPR023313">
    <property type="entry name" value="UBQ-conjugating_AS"/>
</dbReference>
<dbReference type="Proteomes" id="UP000663823">
    <property type="component" value="Unassembled WGS sequence"/>
</dbReference>
<proteinExistence type="inferred from homology"/>
<gene>
    <name evidence="9" type="ORF">FNK824_LOCUS2445</name>
    <name evidence="8" type="ORF">OTI717_LOCUS4291</name>
    <name evidence="6" type="ORF">RFH988_LOCUS5102</name>
    <name evidence="7" type="ORF">SEV965_LOCUS4796</name>
</gene>
<evidence type="ECO:0000256" key="1">
    <source>
        <dbReference type="ARBA" id="ARBA00022679"/>
    </source>
</evidence>
<dbReference type="PANTHER" id="PTHR24068">
    <property type="entry name" value="UBIQUITIN-CONJUGATING ENZYME E2"/>
    <property type="match status" value="1"/>
</dbReference>
<evidence type="ECO:0000313" key="6">
    <source>
        <dbReference type="EMBL" id="CAF0824344.1"/>
    </source>
</evidence>
<keyword evidence="4" id="KW-0067">ATP-binding</keyword>
<evidence type="ECO:0000313" key="7">
    <source>
        <dbReference type="EMBL" id="CAF0884546.1"/>
    </source>
</evidence>
<dbReference type="EMBL" id="CAJOAX010000254">
    <property type="protein sequence ID" value="CAF3550808.1"/>
    <property type="molecule type" value="Genomic_DNA"/>
</dbReference>
<sequence>MTFLKRLSLHHRELEKNSAPLRHEKPKDPKKNMTHWIGYIDRPEETPFAGGRFHLNIDFPAEFPFKPPHIRFITSIYHPNISTEGEICLDILHSQ</sequence>
<evidence type="ECO:0000313" key="9">
    <source>
        <dbReference type="EMBL" id="CAF3581338.1"/>
    </source>
</evidence>
<protein>
    <recommendedName>
        <fullName evidence="5">UBC core domain-containing protein</fullName>
    </recommendedName>
</protein>
<dbReference type="EMBL" id="CAJNOO010000140">
    <property type="protein sequence ID" value="CAF0824344.1"/>
    <property type="molecule type" value="Genomic_DNA"/>
</dbReference>
<keyword evidence="1" id="KW-0808">Transferase</keyword>
<reference evidence="7" key="1">
    <citation type="submission" date="2021-02" db="EMBL/GenBank/DDBJ databases">
        <authorList>
            <person name="Nowell W R."/>
        </authorList>
    </citation>
    <scope>NUCLEOTIDE SEQUENCE</scope>
</reference>
<evidence type="ECO:0000256" key="3">
    <source>
        <dbReference type="PROSITE-ProRule" id="PRU10133"/>
    </source>
</evidence>
<evidence type="ECO:0000256" key="2">
    <source>
        <dbReference type="ARBA" id="ARBA00022786"/>
    </source>
</evidence>
<dbReference type="PROSITE" id="PS50127">
    <property type="entry name" value="UBC_2"/>
    <property type="match status" value="1"/>
</dbReference>
<organism evidence="7 10">
    <name type="scientific">Rotaria sordida</name>
    <dbReference type="NCBI Taxonomy" id="392033"/>
    <lineage>
        <taxon>Eukaryota</taxon>
        <taxon>Metazoa</taxon>
        <taxon>Spiralia</taxon>
        <taxon>Gnathifera</taxon>
        <taxon>Rotifera</taxon>
        <taxon>Eurotatoria</taxon>
        <taxon>Bdelloidea</taxon>
        <taxon>Philodinida</taxon>
        <taxon>Philodinidae</taxon>
        <taxon>Rotaria</taxon>
    </lineage>
</organism>